<gene>
    <name evidence="2" type="ordered locus">Smar_1561</name>
</gene>
<sequence>MRALGPIAVLIIIIVVVVGASLIAYYLNETRQMYVSGWEIAFKAACTYSGTTDAGTTDVTLDTGQTTRVGWDGKAVGVIATVQKYWGVDNGPRYYGSINFAHGSKGSDPGWILPGECYKATWMGWVWYYPAGIDSRKFKMEVEKDNVYSISSALEARGFKVSIGSSTSSPTKYIIEVEIGLYDAHAYGRFEFSHGSKGWFCSCNYDESFQKVVELESTITGP</sequence>
<dbReference type="Proteomes" id="UP000000254">
    <property type="component" value="Chromosome"/>
</dbReference>
<dbReference type="EMBL" id="CP000575">
    <property type="protein sequence ID" value="ABN70646.1"/>
    <property type="molecule type" value="Genomic_DNA"/>
</dbReference>
<keyword evidence="3" id="KW-1185">Reference proteome</keyword>
<dbReference type="RefSeq" id="WP_011839840.1">
    <property type="nucleotide sequence ID" value="NC_009033.1"/>
</dbReference>
<dbReference type="KEGG" id="smr:Smar_1561"/>
<evidence type="ECO:0000313" key="3">
    <source>
        <dbReference type="Proteomes" id="UP000000254"/>
    </source>
</evidence>
<keyword evidence="1" id="KW-0812">Transmembrane</keyword>
<protein>
    <submittedName>
        <fullName evidence="2">Uncharacterized protein</fullName>
    </submittedName>
</protein>
<dbReference type="HOGENOM" id="CLU_1243071_0_0_2"/>
<organism evidence="2 3">
    <name type="scientific">Staphylothermus marinus (strain ATCC 43588 / DSM 3639 / JCM 9404 / F1)</name>
    <dbReference type="NCBI Taxonomy" id="399550"/>
    <lineage>
        <taxon>Archaea</taxon>
        <taxon>Thermoproteota</taxon>
        <taxon>Thermoprotei</taxon>
        <taxon>Desulfurococcales</taxon>
        <taxon>Desulfurococcaceae</taxon>
        <taxon>Staphylothermus</taxon>
    </lineage>
</organism>
<dbReference type="AlphaFoldDB" id="A3DPT6"/>
<feature type="transmembrane region" description="Helical" evidence="1">
    <location>
        <begin position="6"/>
        <end position="27"/>
    </location>
</feature>
<accession>A3DPT6</accession>
<evidence type="ECO:0000256" key="1">
    <source>
        <dbReference type="SAM" id="Phobius"/>
    </source>
</evidence>
<keyword evidence="1" id="KW-0472">Membrane</keyword>
<evidence type="ECO:0000313" key="2">
    <source>
        <dbReference type="EMBL" id="ABN70646.1"/>
    </source>
</evidence>
<reference evidence="3" key="1">
    <citation type="journal article" date="2009" name="BMC Genomics">
        <title>The complete genome sequence of Staphylothermus marinus reveals differences in sulfur metabolism among heterotrophic Crenarchaeota.</title>
        <authorList>
            <person name="Anderson I.J."/>
            <person name="Dharmarajan L."/>
            <person name="Rodriguez J."/>
            <person name="Hooper S."/>
            <person name="Porat I."/>
            <person name="Ulrich L.E."/>
            <person name="Elkins J.G."/>
            <person name="Mavromatis K."/>
            <person name="Sun H."/>
            <person name="Land M."/>
            <person name="Lapidus A."/>
            <person name="Lucas S."/>
            <person name="Barry K."/>
            <person name="Huber H."/>
            <person name="Zhulin I.B."/>
            <person name="Whitman W.B."/>
            <person name="Mukhopadhyay B."/>
            <person name="Woese C."/>
            <person name="Bristow J."/>
            <person name="Kyrpides N."/>
        </authorList>
    </citation>
    <scope>NUCLEOTIDE SEQUENCE [LARGE SCALE GENOMIC DNA]</scope>
    <source>
        <strain evidence="3">ATCC 43588 / DSM 3639 / JCM 9404 / F1</strain>
    </source>
</reference>
<reference evidence="2 3" key="2">
    <citation type="journal article" date="2009" name="Stand. Genomic Sci.">
        <title>Complete genome sequence of Staphylothermus marinus Stetter and Fiala 1986 type strain F1.</title>
        <authorList>
            <person name="Anderson I.J."/>
            <person name="Sun H."/>
            <person name="Lapidus A."/>
            <person name="Copeland A."/>
            <person name="Glavina Del Rio T."/>
            <person name="Tice H."/>
            <person name="Dalin E."/>
            <person name="Lucas S."/>
            <person name="Barry K."/>
            <person name="Land M."/>
            <person name="Richardson P."/>
            <person name="Huber H."/>
            <person name="Kyrpides N.C."/>
        </authorList>
    </citation>
    <scope>NUCLEOTIDE SEQUENCE [LARGE SCALE GENOMIC DNA]</scope>
    <source>
        <strain evidence="3">ATCC 43588 / DSM 3639 / JCM 9404 / F1</strain>
    </source>
</reference>
<name>A3DPT6_STAMF</name>
<proteinExistence type="predicted"/>
<dbReference type="GeneID" id="4907679"/>
<keyword evidence="1" id="KW-1133">Transmembrane helix</keyword>